<proteinExistence type="predicted"/>
<dbReference type="Proteomes" id="UP001500167">
    <property type="component" value="Unassembled WGS sequence"/>
</dbReference>
<sequence>MEIKKAFNYIWVLSSTLIVLACGQRGAADSAQPSTSENNHTDVLPYDSTTRTIHVLVALCDNTYQGIVPVPKAIGNGQDPANNLYWGCEYGIKTYFNRSKDWKFVKKYKAKGAILERLVYKHRSENYYLVADAYDGKEIKLCTVDFLRGLHGQLKDTLQVDNKIIGIAGNAKLNAYIGHDGLMDFQLDQRFKNTDRQKRNAIILACYSKKYFAPHIDKETVNPILWTSHLMCPEAYSLHDALTGYINGESNEQIQERAAKAYSKYQKCSLRAAKNLLIINW</sequence>
<dbReference type="RefSeq" id="WP_346087579.1">
    <property type="nucleotide sequence ID" value="NZ_BAAAZK010000007.1"/>
</dbReference>
<accession>A0ABP8ACM0</accession>
<evidence type="ECO:0000313" key="3">
    <source>
        <dbReference type="Proteomes" id="UP001500167"/>
    </source>
</evidence>
<protein>
    <submittedName>
        <fullName evidence="2">Uncharacterized protein</fullName>
    </submittedName>
</protein>
<keyword evidence="1" id="KW-0732">Signal</keyword>
<evidence type="ECO:0000313" key="2">
    <source>
        <dbReference type="EMBL" id="GAA4181734.1"/>
    </source>
</evidence>
<dbReference type="PROSITE" id="PS51257">
    <property type="entry name" value="PROKAR_LIPOPROTEIN"/>
    <property type="match status" value="1"/>
</dbReference>
<feature type="signal peptide" evidence="1">
    <location>
        <begin position="1"/>
        <end position="27"/>
    </location>
</feature>
<feature type="chain" id="PRO_5045352848" evidence="1">
    <location>
        <begin position="28"/>
        <end position="281"/>
    </location>
</feature>
<dbReference type="EMBL" id="BAAAZK010000007">
    <property type="protein sequence ID" value="GAA4181734.1"/>
    <property type="molecule type" value="Genomic_DNA"/>
</dbReference>
<evidence type="ECO:0000256" key="1">
    <source>
        <dbReference type="SAM" id="SignalP"/>
    </source>
</evidence>
<reference evidence="3" key="1">
    <citation type="journal article" date="2019" name="Int. J. Syst. Evol. Microbiol.">
        <title>The Global Catalogue of Microorganisms (GCM) 10K type strain sequencing project: providing services to taxonomists for standard genome sequencing and annotation.</title>
        <authorList>
            <consortium name="The Broad Institute Genomics Platform"/>
            <consortium name="The Broad Institute Genome Sequencing Center for Infectious Disease"/>
            <person name="Wu L."/>
            <person name="Ma J."/>
        </authorList>
    </citation>
    <scope>NUCLEOTIDE SEQUENCE [LARGE SCALE GENOMIC DNA]</scope>
    <source>
        <strain evidence="3">JCM 16722</strain>
    </source>
</reference>
<organism evidence="2 3">
    <name type="scientific">Sphingobacterium ginsenosidimutans</name>
    <dbReference type="NCBI Taxonomy" id="687845"/>
    <lineage>
        <taxon>Bacteria</taxon>
        <taxon>Pseudomonadati</taxon>
        <taxon>Bacteroidota</taxon>
        <taxon>Sphingobacteriia</taxon>
        <taxon>Sphingobacteriales</taxon>
        <taxon>Sphingobacteriaceae</taxon>
        <taxon>Sphingobacterium</taxon>
    </lineage>
</organism>
<name>A0ABP8ACM0_9SPHI</name>
<keyword evidence="3" id="KW-1185">Reference proteome</keyword>
<comment type="caution">
    <text evidence="2">The sequence shown here is derived from an EMBL/GenBank/DDBJ whole genome shotgun (WGS) entry which is preliminary data.</text>
</comment>
<gene>
    <name evidence="2" type="ORF">GCM10022218_37940</name>
</gene>